<feature type="transmembrane region" description="Helical" evidence="1">
    <location>
        <begin position="426"/>
        <end position="449"/>
    </location>
</feature>
<evidence type="ECO:0000256" key="1">
    <source>
        <dbReference type="SAM" id="Phobius"/>
    </source>
</evidence>
<protein>
    <submittedName>
        <fullName evidence="2">Uncharacterized protein</fullName>
    </submittedName>
</protein>
<proteinExistence type="predicted"/>
<comment type="caution">
    <text evidence="2">The sequence shown here is derived from an EMBL/GenBank/DDBJ whole genome shotgun (WGS) entry which is preliminary data.</text>
</comment>
<reference evidence="2" key="1">
    <citation type="submission" date="2020-06" db="EMBL/GenBank/DDBJ databases">
        <authorList>
            <person name="Ji K."/>
            <person name="Li J."/>
        </authorList>
    </citation>
    <scope>NUCLEOTIDE SEQUENCE</scope>
    <source>
        <strain evidence="2">JKM2019</strain>
        <tissue evidence="2">Whole body</tissue>
    </source>
</reference>
<dbReference type="EMBL" id="SDOV01000002">
    <property type="protein sequence ID" value="KAH7644065.1"/>
    <property type="molecule type" value="Genomic_DNA"/>
</dbReference>
<dbReference type="Proteomes" id="UP000828236">
    <property type="component" value="Unassembled WGS sequence"/>
</dbReference>
<evidence type="ECO:0000313" key="2">
    <source>
        <dbReference type="EMBL" id="KAH7644065.1"/>
    </source>
</evidence>
<keyword evidence="1" id="KW-1133">Transmembrane helix</keyword>
<sequence length="460" mass="55272">MMTKLDNQLQIIYQIFSIIYLNSYSLSSYRTVFDYQTSFLLLNNQYGFYHLFILLPLLEKLQFILSTLLGIFYSTKSFNYIQYSDTFRFLIGDLTTIIIPDGQQMTEKIISLFIANICLVSEIVIYNTFYTQNSLAFRTLIIYMQEFNDDFDKMYRIMIEKYGNYSRSSCLLFNYSLRKFSTNFKQFRLFMNRWISIGQIFHALLNLCFFIFIFDKLININRPLWQLIISILMIQLLPISMNFTAIFAYSPFFIGSYTMMLGMKTVRQIRMDIRKILTLYEWITNKRKKLNINDRMNIRLIEYNINRLLKLYTRLIIFSEEIQLYMSRLILWILIIGTVGTQLVLYLLKQIQNDQIFLIFFLYYTLVCYFNFIIALTYFISKFNSKLNAIRFDLQRMIIVIDKQSCRRFKFLIMNYYERMVNIKPWGIKIGTITVLTKGIFCKLMLFYARFTMLSSKLSG</sequence>
<organism evidence="2">
    <name type="scientific">Dermatophagoides farinae</name>
    <name type="common">American house dust mite</name>
    <dbReference type="NCBI Taxonomy" id="6954"/>
    <lineage>
        <taxon>Eukaryota</taxon>
        <taxon>Metazoa</taxon>
        <taxon>Ecdysozoa</taxon>
        <taxon>Arthropoda</taxon>
        <taxon>Chelicerata</taxon>
        <taxon>Arachnida</taxon>
        <taxon>Acari</taxon>
        <taxon>Acariformes</taxon>
        <taxon>Sarcoptiformes</taxon>
        <taxon>Astigmata</taxon>
        <taxon>Psoroptidia</taxon>
        <taxon>Analgoidea</taxon>
        <taxon>Pyroglyphidae</taxon>
        <taxon>Dermatophagoidinae</taxon>
        <taxon>Dermatophagoides</taxon>
    </lineage>
</organism>
<accession>A0A9D4SK48</accession>
<keyword evidence="1" id="KW-0812">Transmembrane</keyword>
<feature type="transmembrane region" description="Helical" evidence="1">
    <location>
        <begin position="194"/>
        <end position="215"/>
    </location>
</feature>
<feature type="transmembrane region" description="Helical" evidence="1">
    <location>
        <begin position="227"/>
        <end position="254"/>
    </location>
</feature>
<feature type="transmembrane region" description="Helical" evidence="1">
    <location>
        <begin position="12"/>
        <end position="29"/>
    </location>
</feature>
<feature type="transmembrane region" description="Helical" evidence="1">
    <location>
        <begin position="109"/>
        <end position="129"/>
    </location>
</feature>
<dbReference type="AlphaFoldDB" id="A0A9D4SK48"/>
<feature type="transmembrane region" description="Helical" evidence="1">
    <location>
        <begin position="329"/>
        <end position="348"/>
    </location>
</feature>
<keyword evidence="1" id="KW-0472">Membrane</keyword>
<name>A0A9D4SK48_DERFA</name>
<feature type="transmembrane region" description="Helical" evidence="1">
    <location>
        <begin position="360"/>
        <end position="380"/>
    </location>
</feature>
<feature type="transmembrane region" description="Helical" evidence="1">
    <location>
        <begin position="49"/>
        <end position="73"/>
    </location>
</feature>
<gene>
    <name evidence="2" type="ORF">HUG17_6427</name>
</gene>
<reference evidence="2" key="2">
    <citation type="journal article" date="2021" name="World Allergy Organ. J.">
        <title>Chromosome-level assembly of Dermatophagoides farinae genome and transcriptome reveals two novel allergens Der f 37 and Der f 39.</title>
        <authorList>
            <person name="Chen J."/>
            <person name="Cai Z."/>
            <person name="Fan D."/>
            <person name="Hu J."/>
            <person name="Hou Y."/>
            <person name="He Y."/>
            <person name="Zhang Z."/>
            <person name="Zhao Z."/>
            <person name="Gao P."/>
            <person name="Hu W."/>
            <person name="Sun J."/>
            <person name="Li J."/>
            <person name="Ji K."/>
        </authorList>
    </citation>
    <scope>NUCLEOTIDE SEQUENCE</scope>
    <source>
        <strain evidence="2">JKM2019</strain>
    </source>
</reference>